<dbReference type="Proteomes" id="UP001212263">
    <property type="component" value="Unassembled WGS sequence"/>
</dbReference>
<protein>
    <submittedName>
        <fullName evidence="3">Phage antirepressor N-terminal domain-containing protein</fullName>
    </submittedName>
</protein>
<evidence type="ECO:0000259" key="2">
    <source>
        <dbReference type="Pfam" id="PF10547"/>
    </source>
</evidence>
<name>A0AAW6FPT9_9BACT</name>
<comment type="caution">
    <text evidence="3">The sequence shown here is derived from an EMBL/GenBank/DDBJ whole genome shotgun (WGS) entry which is preliminary data.</text>
</comment>
<proteinExistence type="predicted"/>
<keyword evidence="1" id="KW-0175">Coiled coil</keyword>
<dbReference type="AlphaFoldDB" id="A0AAW6FPT9"/>
<dbReference type="PRINTS" id="PR01994">
    <property type="entry name" value="ANTIREPRESSR"/>
</dbReference>
<feature type="coiled-coil region" evidence="1">
    <location>
        <begin position="131"/>
        <end position="158"/>
    </location>
</feature>
<gene>
    <name evidence="3" type="ORF">PN645_18835</name>
</gene>
<sequence length="176" mass="20267">MIAAKINNQDLVIISENTSKLVPIKPICAALGIDFKSQYAKLKDDENLSSTMVLSTTVATDGKDREMVCLPLKYIFGWLFTINSGNVSPDAKEAILKYRMECYDVLFNHFSERSAFIEEKQKRLIEQSEIVMTAQEAFNQSKEQLKEAKKQYDAIKAIDFNQWKEEQRQLEIPFEN</sequence>
<dbReference type="RefSeq" id="WP_195203651.1">
    <property type="nucleotide sequence ID" value="NZ_JADMUD010000015.1"/>
</dbReference>
<evidence type="ECO:0000313" key="3">
    <source>
        <dbReference type="EMBL" id="MDB9225036.1"/>
    </source>
</evidence>
<accession>A0AAW6FPT9</accession>
<dbReference type="InterPro" id="IPR018875">
    <property type="entry name" value="Antirepressor_Ant_N"/>
</dbReference>
<dbReference type="EMBL" id="JAQMRD010000039">
    <property type="protein sequence ID" value="MDB9225036.1"/>
    <property type="molecule type" value="Genomic_DNA"/>
</dbReference>
<reference evidence="3" key="1">
    <citation type="submission" date="2023-01" db="EMBL/GenBank/DDBJ databases">
        <title>Human gut microbiome strain richness.</title>
        <authorList>
            <person name="Chen-Liaw A."/>
        </authorList>
    </citation>
    <scope>NUCLEOTIDE SEQUENCE</scope>
    <source>
        <strain evidence="3">RTP21484st1_B7_RTP21484_190118</strain>
    </source>
</reference>
<evidence type="ECO:0000256" key="1">
    <source>
        <dbReference type="SAM" id="Coils"/>
    </source>
</evidence>
<evidence type="ECO:0000313" key="4">
    <source>
        <dbReference type="Proteomes" id="UP001212263"/>
    </source>
</evidence>
<feature type="domain" description="Antirepressor protein ant N-terminal" evidence="2">
    <location>
        <begin position="6"/>
        <end position="114"/>
    </location>
</feature>
<dbReference type="Pfam" id="PF10547">
    <property type="entry name" value="P22_AR_N"/>
    <property type="match status" value="1"/>
</dbReference>
<organism evidence="3 4">
    <name type="scientific">Odoribacter splanchnicus</name>
    <dbReference type="NCBI Taxonomy" id="28118"/>
    <lineage>
        <taxon>Bacteria</taxon>
        <taxon>Pseudomonadati</taxon>
        <taxon>Bacteroidota</taxon>
        <taxon>Bacteroidia</taxon>
        <taxon>Bacteroidales</taxon>
        <taxon>Odoribacteraceae</taxon>
        <taxon>Odoribacter</taxon>
    </lineage>
</organism>